<name>A0ABV0MH76_9TELE</name>
<evidence type="ECO:0000256" key="1">
    <source>
        <dbReference type="SAM" id="MobiDB-lite"/>
    </source>
</evidence>
<feature type="region of interest" description="Disordered" evidence="1">
    <location>
        <begin position="40"/>
        <end position="59"/>
    </location>
</feature>
<sequence length="129" mass="14284">MASFPQFFFLLLKPTFGFCTLFLSSLQVFPHMLKVSHTPMGNKQNRPLTSTHSLSSGTGGLDRLSRLHPLVTPPYAATLMPVSLRARSLKAHKHGSKLLTPLNLSPTQQPIKKFSYFAFKSPAAAELFL</sequence>
<reference evidence="2 3" key="1">
    <citation type="submission" date="2021-06" db="EMBL/GenBank/DDBJ databases">
        <authorList>
            <person name="Palmer J.M."/>
        </authorList>
    </citation>
    <scope>NUCLEOTIDE SEQUENCE [LARGE SCALE GENOMIC DNA]</scope>
    <source>
        <strain evidence="2 3">GA_2019</strain>
        <tissue evidence="2">Muscle</tissue>
    </source>
</reference>
<evidence type="ECO:0008006" key="4">
    <source>
        <dbReference type="Google" id="ProtNLM"/>
    </source>
</evidence>
<organism evidence="2 3">
    <name type="scientific">Goodea atripinnis</name>
    <dbReference type="NCBI Taxonomy" id="208336"/>
    <lineage>
        <taxon>Eukaryota</taxon>
        <taxon>Metazoa</taxon>
        <taxon>Chordata</taxon>
        <taxon>Craniata</taxon>
        <taxon>Vertebrata</taxon>
        <taxon>Euteleostomi</taxon>
        <taxon>Actinopterygii</taxon>
        <taxon>Neopterygii</taxon>
        <taxon>Teleostei</taxon>
        <taxon>Neoteleostei</taxon>
        <taxon>Acanthomorphata</taxon>
        <taxon>Ovalentaria</taxon>
        <taxon>Atherinomorphae</taxon>
        <taxon>Cyprinodontiformes</taxon>
        <taxon>Goodeidae</taxon>
        <taxon>Goodea</taxon>
    </lineage>
</organism>
<gene>
    <name evidence="2" type="ORF">GOODEAATRI_012253</name>
</gene>
<evidence type="ECO:0000313" key="2">
    <source>
        <dbReference type="EMBL" id="MEQ2158436.1"/>
    </source>
</evidence>
<proteinExistence type="predicted"/>
<comment type="caution">
    <text evidence="2">The sequence shown here is derived from an EMBL/GenBank/DDBJ whole genome shotgun (WGS) entry which is preliminary data.</text>
</comment>
<protein>
    <recommendedName>
        <fullName evidence="4">Secreted protein</fullName>
    </recommendedName>
</protein>
<accession>A0ABV0MH76</accession>
<dbReference type="EMBL" id="JAHRIO010000777">
    <property type="protein sequence ID" value="MEQ2158436.1"/>
    <property type="molecule type" value="Genomic_DNA"/>
</dbReference>
<keyword evidence="3" id="KW-1185">Reference proteome</keyword>
<dbReference type="Proteomes" id="UP001476798">
    <property type="component" value="Unassembled WGS sequence"/>
</dbReference>
<evidence type="ECO:0000313" key="3">
    <source>
        <dbReference type="Proteomes" id="UP001476798"/>
    </source>
</evidence>